<dbReference type="SMART" id="SM00342">
    <property type="entry name" value="HTH_ARAC"/>
    <property type="match status" value="1"/>
</dbReference>
<dbReference type="GO" id="GO:0043565">
    <property type="term" value="F:sequence-specific DNA binding"/>
    <property type="evidence" value="ECO:0007669"/>
    <property type="project" value="InterPro"/>
</dbReference>
<dbReference type="PROSITE" id="PS00041">
    <property type="entry name" value="HTH_ARAC_FAMILY_1"/>
    <property type="match status" value="1"/>
</dbReference>
<evidence type="ECO:0000256" key="4">
    <source>
        <dbReference type="SAM" id="MobiDB-lite"/>
    </source>
</evidence>
<dbReference type="SUPFAM" id="SSF46689">
    <property type="entry name" value="Homeodomain-like"/>
    <property type="match status" value="2"/>
</dbReference>
<feature type="compositionally biased region" description="Polar residues" evidence="4">
    <location>
        <begin position="322"/>
        <end position="331"/>
    </location>
</feature>
<dbReference type="Gene3D" id="3.40.50.880">
    <property type="match status" value="1"/>
</dbReference>
<dbReference type="InterPro" id="IPR018062">
    <property type="entry name" value="HTH_AraC-typ_CS"/>
</dbReference>
<dbReference type="SUPFAM" id="SSF52317">
    <property type="entry name" value="Class I glutamine amidotransferase-like"/>
    <property type="match status" value="1"/>
</dbReference>
<evidence type="ECO:0000256" key="2">
    <source>
        <dbReference type="ARBA" id="ARBA00023125"/>
    </source>
</evidence>
<evidence type="ECO:0000256" key="1">
    <source>
        <dbReference type="ARBA" id="ARBA00023015"/>
    </source>
</evidence>
<feature type="region of interest" description="Disordered" evidence="4">
    <location>
        <begin position="310"/>
        <end position="361"/>
    </location>
</feature>
<dbReference type="PROSITE" id="PS01124">
    <property type="entry name" value="HTH_ARAC_FAMILY_2"/>
    <property type="match status" value="1"/>
</dbReference>
<feature type="domain" description="HTH araC/xylS-type" evidence="5">
    <location>
        <begin position="215"/>
        <end position="313"/>
    </location>
</feature>
<sequence length="361" mass="39271">MTPVQVSILVEPGFVPTELALVQDVLRIAGRLGQGIGFDIRLCTTAQTGEVEGIGGMFVRAQAPPRRDAALPDHLVVLGGAGIAARFEKIRTRLRGFERMGQDIILLSDAATQWQRLHPEVDKITTHWEDQQVRTIATCGQGGTRPLFTRTGRITTAAGMLSTADVILSLIVAPRSARLAQAVGNVMLMERIRDGQSQQPRSENDVDALRLARIETVILAMEDHIEEPLRLAELAKCAGLSIRQLERKFKSCLGQTPAAFYRGLRLRRARTLIEKTILPIAEISVACGFGSPSGFAKLYTAEFGITPSRQRAQLSGKEMPSHSHSQPQGSTHAPVPLSARSPRTSAHPAGAYETPVQGAWR</sequence>
<dbReference type="RefSeq" id="WP_165907515.1">
    <property type="nucleotide sequence ID" value="NZ_SLZU01000006.1"/>
</dbReference>
<gene>
    <name evidence="6" type="ORF">EDD52_106114</name>
</gene>
<evidence type="ECO:0000256" key="3">
    <source>
        <dbReference type="ARBA" id="ARBA00023163"/>
    </source>
</evidence>
<evidence type="ECO:0000259" key="5">
    <source>
        <dbReference type="PROSITE" id="PS01124"/>
    </source>
</evidence>
<keyword evidence="7" id="KW-1185">Reference proteome</keyword>
<name>A0A4R3JFB8_9RHOB</name>
<dbReference type="PANTHER" id="PTHR46796">
    <property type="entry name" value="HTH-TYPE TRANSCRIPTIONAL ACTIVATOR RHAS-RELATED"/>
    <property type="match status" value="1"/>
</dbReference>
<organism evidence="6 7">
    <name type="scientific">Primorskyibacter sedentarius</name>
    <dbReference type="NCBI Taxonomy" id="745311"/>
    <lineage>
        <taxon>Bacteria</taxon>
        <taxon>Pseudomonadati</taxon>
        <taxon>Pseudomonadota</taxon>
        <taxon>Alphaproteobacteria</taxon>
        <taxon>Rhodobacterales</taxon>
        <taxon>Roseobacteraceae</taxon>
        <taxon>Primorskyibacter</taxon>
    </lineage>
</organism>
<dbReference type="Proteomes" id="UP000295696">
    <property type="component" value="Unassembled WGS sequence"/>
</dbReference>
<dbReference type="EMBL" id="SLZU01000006">
    <property type="protein sequence ID" value="TCS63846.1"/>
    <property type="molecule type" value="Genomic_DNA"/>
</dbReference>
<evidence type="ECO:0000313" key="7">
    <source>
        <dbReference type="Proteomes" id="UP000295696"/>
    </source>
</evidence>
<keyword evidence="3" id="KW-0804">Transcription</keyword>
<dbReference type="InterPro" id="IPR018060">
    <property type="entry name" value="HTH_AraC"/>
</dbReference>
<dbReference type="InterPro" id="IPR009057">
    <property type="entry name" value="Homeodomain-like_sf"/>
</dbReference>
<dbReference type="AlphaFoldDB" id="A0A4R3JFB8"/>
<keyword evidence="1" id="KW-0805">Transcription regulation</keyword>
<accession>A0A4R3JFB8</accession>
<dbReference type="Gene3D" id="1.10.10.60">
    <property type="entry name" value="Homeodomain-like"/>
    <property type="match status" value="1"/>
</dbReference>
<comment type="caution">
    <text evidence="6">The sequence shown here is derived from an EMBL/GenBank/DDBJ whole genome shotgun (WGS) entry which is preliminary data.</text>
</comment>
<dbReference type="InterPro" id="IPR029062">
    <property type="entry name" value="Class_I_gatase-like"/>
</dbReference>
<dbReference type="Pfam" id="PF12833">
    <property type="entry name" value="HTH_18"/>
    <property type="match status" value="1"/>
</dbReference>
<protein>
    <submittedName>
        <fullName evidence="6">AraC family transcriptional regulator</fullName>
    </submittedName>
</protein>
<proteinExistence type="predicted"/>
<dbReference type="InterPro" id="IPR050204">
    <property type="entry name" value="AraC_XylS_family_regulators"/>
</dbReference>
<reference evidence="6 7" key="1">
    <citation type="submission" date="2019-03" db="EMBL/GenBank/DDBJ databases">
        <title>Genomic Encyclopedia of Type Strains, Phase IV (KMG-IV): sequencing the most valuable type-strain genomes for metagenomic binning, comparative biology and taxonomic classification.</title>
        <authorList>
            <person name="Goeker M."/>
        </authorList>
    </citation>
    <scope>NUCLEOTIDE SEQUENCE [LARGE SCALE GENOMIC DNA]</scope>
    <source>
        <strain evidence="6 7">DSM 104836</strain>
    </source>
</reference>
<keyword evidence="2" id="KW-0238">DNA-binding</keyword>
<evidence type="ECO:0000313" key="6">
    <source>
        <dbReference type="EMBL" id="TCS63846.1"/>
    </source>
</evidence>
<dbReference type="GO" id="GO:0003700">
    <property type="term" value="F:DNA-binding transcription factor activity"/>
    <property type="evidence" value="ECO:0007669"/>
    <property type="project" value="InterPro"/>
</dbReference>